<dbReference type="OrthoDB" id="5405606at2"/>
<dbReference type="AlphaFoldDB" id="A0A7X4W8M0"/>
<dbReference type="InterPro" id="IPR025060">
    <property type="entry name" value="DUF3999"/>
</dbReference>
<accession>A0A7X4W8M0</accession>
<dbReference type="PROSITE" id="PS50022">
    <property type="entry name" value="FA58C_3"/>
    <property type="match status" value="1"/>
</dbReference>
<dbReference type="InterPro" id="IPR000421">
    <property type="entry name" value="FA58C"/>
</dbReference>
<sequence length="445" mass="49104">MRRIGYLALLAWPALVAAGELEAEWSHAWPLSVEEPAAAYRLELTPEIYRTLHSPSLADLQVVDARGQAVPTLIQPAPAPASTERLQRAPWFPLPPLPLDDARWELIGETDAEGRLRRIETRGGGSSDAREAGAALVDLSAIQRPVTALDLSWDDAAAPLDSLYRVEASDDLETWRGVLRQGRLLDITHDGERLVRRRLELGEVSARYLRLRPLPGHSAVVLAGIQAVTRQSGPVAKPSWESLEGVRAEGGEFHYRMASRLPVSLADVTSDTPYAARWRLESREAPDAAWQARTSAWTGYHLVERNGELRSPPQPLLGTHRDRHWRLLADSPRSGPAPTLRLGYTPERVVFLAEGEAPWRLVAGSARARRQQAAVAPMLDSLRRRQGEGWEPASAHLGERQTLAGEAALTPPRDWTLWLLWSVLVAGTLLVGGLAIRLLRRGNEA</sequence>
<dbReference type="Pfam" id="PF13163">
    <property type="entry name" value="DUF3999"/>
    <property type="match status" value="1"/>
</dbReference>
<comment type="caution">
    <text evidence="3">The sequence shown here is derived from an EMBL/GenBank/DDBJ whole genome shotgun (WGS) entry which is preliminary data.</text>
</comment>
<keyword evidence="4" id="KW-1185">Reference proteome</keyword>
<dbReference type="EMBL" id="WUTT01000001">
    <property type="protein sequence ID" value="NAW35051.1"/>
    <property type="molecule type" value="Genomic_DNA"/>
</dbReference>
<reference evidence="3 4" key="1">
    <citation type="submission" date="2019-12" db="EMBL/GenBank/DDBJ databases">
        <title>Draft genome sequencing of Halomonas alimentaria DSM 15356.</title>
        <authorList>
            <person name="Pandiyan K."/>
            <person name="Kushwaha P."/>
            <person name="Gowdham M."/>
            <person name="Chakdar H."/>
            <person name="Singh A."/>
            <person name="Kumar M."/>
            <person name="Saxena A.K."/>
        </authorList>
    </citation>
    <scope>NUCLEOTIDE SEQUENCE [LARGE SCALE GENOMIC DNA]</scope>
    <source>
        <strain evidence="3 4">DSM 15356</strain>
    </source>
</reference>
<name>A0A7X4W8M0_9GAMM</name>
<gene>
    <name evidence="3" type="ORF">GRB96_11555</name>
</gene>
<protein>
    <submittedName>
        <fullName evidence="3">DUF3999 family protein</fullName>
    </submittedName>
</protein>
<evidence type="ECO:0000256" key="1">
    <source>
        <dbReference type="SAM" id="Phobius"/>
    </source>
</evidence>
<organism evidence="3 4">
    <name type="scientific">Halomonas alimentaria</name>
    <dbReference type="NCBI Taxonomy" id="147248"/>
    <lineage>
        <taxon>Bacteria</taxon>
        <taxon>Pseudomonadati</taxon>
        <taxon>Pseudomonadota</taxon>
        <taxon>Gammaproteobacteria</taxon>
        <taxon>Oceanospirillales</taxon>
        <taxon>Halomonadaceae</taxon>
        <taxon>Halomonas</taxon>
    </lineage>
</organism>
<dbReference type="RefSeq" id="WP_161432284.1">
    <property type="nucleotide sequence ID" value="NZ_WUTT01000001.1"/>
</dbReference>
<proteinExistence type="predicted"/>
<keyword evidence="1" id="KW-0812">Transmembrane</keyword>
<feature type="domain" description="F5/8 type C" evidence="2">
    <location>
        <begin position="164"/>
        <end position="230"/>
    </location>
</feature>
<evidence type="ECO:0000313" key="3">
    <source>
        <dbReference type="EMBL" id="NAW35051.1"/>
    </source>
</evidence>
<keyword evidence="1" id="KW-1133">Transmembrane helix</keyword>
<dbReference type="Proteomes" id="UP000487929">
    <property type="component" value="Unassembled WGS sequence"/>
</dbReference>
<keyword evidence="1" id="KW-0472">Membrane</keyword>
<evidence type="ECO:0000313" key="4">
    <source>
        <dbReference type="Proteomes" id="UP000487929"/>
    </source>
</evidence>
<evidence type="ECO:0000259" key="2">
    <source>
        <dbReference type="PROSITE" id="PS50022"/>
    </source>
</evidence>
<feature type="transmembrane region" description="Helical" evidence="1">
    <location>
        <begin position="418"/>
        <end position="439"/>
    </location>
</feature>